<dbReference type="Proteomes" id="UP000175971">
    <property type="component" value="Unassembled WGS sequence"/>
</dbReference>
<proteinExistence type="predicted"/>
<keyword evidence="3" id="KW-1185">Reference proteome</keyword>
<sequence length="112" mass="12177">MYAWTVVIRPLTMPKFSSRTLAIGATQLVVQEALEMTWWLAASYLSWLTPMTMVMSSSLAGAEMRTFLAPPAMCFSASAFLVKMPVDSMTMSTPSSPQGMSAGLRSESTLIV</sequence>
<accession>A0A1E7LKK3</accession>
<evidence type="ECO:0000256" key="1">
    <source>
        <dbReference type="SAM" id="MobiDB-lite"/>
    </source>
</evidence>
<evidence type="ECO:0000313" key="2">
    <source>
        <dbReference type="EMBL" id="OEV16745.1"/>
    </source>
</evidence>
<gene>
    <name evidence="2" type="ORF">AN221_31570</name>
</gene>
<dbReference type="EMBL" id="LJGZ01000101">
    <property type="protein sequence ID" value="OEV16745.1"/>
    <property type="molecule type" value="Genomic_DNA"/>
</dbReference>
<feature type="region of interest" description="Disordered" evidence="1">
    <location>
        <begin position="92"/>
        <end position="112"/>
    </location>
</feature>
<dbReference type="AlphaFoldDB" id="A0A1E7LKK3"/>
<reference evidence="2 3" key="1">
    <citation type="journal article" date="2016" name="Front. Microbiol.">
        <title>Comparative Genomics Analysis of Streptomyces Species Reveals Their Adaptation to the Marine Environment and Their Diversity at the Genomic Level.</title>
        <authorList>
            <person name="Tian X."/>
            <person name="Zhang Z."/>
            <person name="Yang T."/>
            <person name="Chen M."/>
            <person name="Li J."/>
            <person name="Chen F."/>
            <person name="Yang J."/>
            <person name="Li W."/>
            <person name="Zhang B."/>
            <person name="Zhang Z."/>
            <person name="Wu J."/>
            <person name="Zhang C."/>
            <person name="Long L."/>
            <person name="Xiao J."/>
        </authorList>
    </citation>
    <scope>NUCLEOTIDE SEQUENCE [LARGE SCALE GENOMIC DNA]</scope>
    <source>
        <strain evidence="2 3">SCSIO M10372</strain>
    </source>
</reference>
<protein>
    <submittedName>
        <fullName evidence="2">Uncharacterized protein</fullName>
    </submittedName>
</protein>
<evidence type="ECO:0000313" key="3">
    <source>
        <dbReference type="Proteomes" id="UP000175971"/>
    </source>
</evidence>
<comment type="caution">
    <text evidence="2">The sequence shown here is derived from an EMBL/GenBank/DDBJ whole genome shotgun (WGS) entry which is preliminary data.</text>
</comment>
<name>A0A1E7LKK3_9ACTN</name>
<organism evidence="2 3">
    <name type="scientific">Streptomyces nanshensis</name>
    <dbReference type="NCBI Taxonomy" id="518642"/>
    <lineage>
        <taxon>Bacteria</taxon>
        <taxon>Bacillati</taxon>
        <taxon>Actinomycetota</taxon>
        <taxon>Actinomycetes</taxon>
        <taxon>Kitasatosporales</taxon>
        <taxon>Streptomycetaceae</taxon>
        <taxon>Streptomyces</taxon>
    </lineage>
</organism>